<dbReference type="EMBL" id="UINC01094481">
    <property type="protein sequence ID" value="SVC49749.1"/>
    <property type="molecule type" value="Genomic_DNA"/>
</dbReference>
<dbReference type="AlphaFoldDB" id="A0A382MLP6"/>
<organism evidence="1">
    <name type="scientific">marine metagenome</name>
    <dbReference type="NCBI Taxonomy" id="408172"/>
    <lineage>
        <taxon>unclassified sequences</taxon>
        <taxon>metagenomes</taxon>
        <taxon>ecological metagenomes</taxon>
    </lineage>
</organism>
<protein>
    <submittedName>
        <fullName evidence="1">Uncharacterized protein</fullName>
    </submittedName>
</protein>
<reference evidence="1" key="1">
    <citation type="submission" date="2018-05" db="EMBL/GenBank/DDBJ databases">
        <authorList>
            <person name="Lanie J.A."/>
            <person name="Ng W.-L."/>
            <person name="Kazmierczak K.M."/>
            <person name="Andrzejewski T.M."/>
            <person name="Davidsen T.M."/>
            <person name="Wayne K.J."/>
            <person name="Tettelin H."/>
            <person name="Glass J.I."/>
            <person name="Rusch D."/>
            <person name="Podicherti R."/>
            <person name="Tsui H.-C.T."/>
            <person name="Winkler M.E."/>
        </authorList>
    </citation>
    <scope>NUCLEOTIDE SEQUENCE</scope>
</reference>
<sequence length="116" mass="13489">MKKDMFLEHSIFSTTISDKKIDIDAILHEFQKNTKHHTHTHFINNRWENIYINPQNIPSILPLLSEIHSIAIETFHTKLAPHQTLGIPHELLGYEKNEFWFNSALPGESTGSHNHN</sequence>
<feature type="non-terminal residue" evidence="1">
    <location>
        <position position="116"/>
    </location>
</feature>
<proteinExistence type="predicted"/>
<name>A0A382MLP6_9ZZZZ</name>
<evidence type="ECO:0000313" key="1">
    <source>
        <dbReference type="EMBL" id="SVC49749.1"/>
    </source>
</evidence>
<gene>
    <name evidence="1" type="ORF">METZ01_LOCUS302603</name>
</gene>
<accession>A0A382MLP6</accession>